<evidence type="ECO:0000313" key="3">
    <source>
        <dbReference type="Proteomes" id="UP000219338"/>
    </source>
</evidence>
<sequence length="53" mass="5474">MQSASVLGRFSVHMLVTFLPVSSLRASHSPAATLSTAAATPPSVHSRPSLARS</sequence>
<accession>A0A284QRW3</accession>
<name>A0A284QRW3_ARMOS</name>
<reference evidence="3" key="1">
    <citation type="journal article" date="2017" name="Nat. Ecol. Evol.">
        <title>Genome expansion and lineage-specific genetic innovations in the forest pathogenic fungi Armillaria.</title>
        <authorList>
            <person name="Sipos G."/>
            <person name="Prasanna A.N."/>
            <person name="Walter M.C."/>
            <person name="O'Connor E."/>
            <person name="Balint B."/>
            <person name="Krizsan K."/>
            <person name="Kiss B."/>
            <person name="Hess J."/>
            <person name="Varga T."/>
            <person name="Slot J."/>
            <person name="Riley R."/>
            <person name="Boka B."/>
            <person name="Rigling D."/>
            <person name="Barry K."/>
            <person name="Lee J."/>
            <person name="Mihaltcheva S."/>
            <person name="LaButti K."/>
            <person name="Lipzen A."/>
            <person name="Waldron R."/>
            <person name="Moloney N.M."/>
            <person name="Sperisen C."/>
            <person name="Kredics L."/>
            <person name="Vagvoelgyi C."/>
            <person name="Patrignani A."/>
            <person name="Fitzpatrick D."/>
            <person name="Nagy I."/>
            <person name="Doyle S."/>
            <person name="Anderson J.B."/>
            <person name="Grigoriev I.V."/>
            <person name="Gueldener U."/>
            <person name="Muensterkoetter M."/>
            <person name="Nagy L.G."/>
        </authorList>
    </citation>
    <scope>NUCLEOTIDE SEQUENCE [LARGE SCALE GENOMIC DNA]</scope>
    <source>
        <strain evidence="3">C18/9</strain>
    </source>
</reference>
<evidence type="ECO:0000313" key="2">
    <source>
        <dbReference type="EMBL" id="SJK99218.1"/>
    </source>
</evidence>
<dbReference type="Proteomes" id="UP000219338">
    <property type="component" value="Unassembled WGS sequence"/>
</dbReference>
<proteinExistence type="predicted"/>
<dbReference type="AlphaFoldDB" id="A0A284QRW3"/>
<protein>
    <submittedName>
        <fullName evidence="2">Uncharacterized protein</fullName>
    </submittedName>
</protein>
<feature type="region of interest" description="Disordered" evidence="1">
    <location>
        <begin position="30"/>
        <end position="53"/>
    </location>
</feature>
<evidence type="ECO:0000256" key="1">
    <source>
        <dbReference type="SAM" id="MobiDB-lite"/>
    </source>
</evidence>
<keyword evidence="3" id="KW-1185">Reference proteome</keyword>
<feature type="compositionally biased region" description="Low complexity" evidence="1">
    <location>
        <begin position="30"/>
        <end position="43"/>
    </location>
</feature>
<gene>
    <name evidence="2" type="ORF">ARMOST_02509</name>
</gene>
<dbReference type="EMBL" id="FUEG01000002">
    <property type="protein sequence ID" value="SJK99218.1"/>
    <property type="molecule type" value="Genomic_DNA"/>
</dbReference>
<organism evidence="2 3">
    <name type="scientific">Armillaria ostoyae</name>
    <name type="common">Armillaria root rot fungus</name>
    <dbReference type="NCBI Taxonomy" id="47428"/>
    <lineage>
        <taxon>Eukaryota</taxon>
        <taxon>Fungi</taxon>
        <taxon>Dikarya</taxon>
        <taxon>Basidiomycota</taxon>
        <taxon>Agaricomycotina</taxon>
        <taxon>Agaricomycetes</taxon>
        <taxon>Agaricomycetidae</taxon>
        <taxon>Agaricales</taxon>
        <taxon>Marasmiineae</taxon>
        <taxon>Physalacriaceae</taxon>
        <taxon>Armillaria</taxon>
    </lineage>
</organism>